<evidence type="ECO:0000313" key="3">
    <source>
        <dbReference type="EMBL" id="PVU99015.1"/>
    </source>
</evidence>
<dbReference type="OrthoDB" id="434647at2759"/>
<dbReference type="PANTHER" id="PTHR12300">
    <property type="entry name" value="HVA22-LIKE PROTEINS"/>
    <property type="match status" value="1"/>
</dbReference>
<proteinExistence type="inferred from homology"/>
<comment type="subcellular location">
    <subcellularLocation>
        <location evidence="1">Membrane</location>
        <topology evidence="1">Multi-pass membrane protein</topology>
    </subcellularLocation>
</comment>
<reference evidence="3 4" key="1">
    <citation type="journal article" date="2018" name="MBio">
        <title>Comparative Genomics Reveals the Core Gene Toolbox for the Fungus-Insect Symbiosis.</title>
        <authorList>
            <person name="Wang Y."/>
            <person name="Stata M."/>
            <person name="Wang W."/>
            <person name="Stajich J.E."/>
            <person name="White M.M."/>
            <person name="Moncalvo J.M."/>
        </authorList>
    </citation>
    <scope>NUCLEOTIDE SEQUENCE [LARGE SCALE GENOMIC DNA]</scope>
    <source>
        <strain evidence="3 4">AUS-77-4</strain>
    </source>
</reference>
<protein>
    <recommendedName>
        <fullName evidence="1">Protein YOP1</fullName>
    </recommendedName>
</protein>
<dbReference type="Proteomes" id="UP000245699">
    <property type="component" value="Unassembled WGS sequence"/>
</dbReference>
<evidence type="ECO:0000313" key="4">
    <source>
        <dbReference type="Proteomes" id="UP000245699"/>
    </source>
</evidence>
<organism evidence="3 4">
    <name type="scientific">Furculomyces boomerangus</name>
    <dbReference type="NCBI Taxonomy" id="61424"/>
    <lineage>
        <taxon>Eukaryota</taxon>
        <taxon>Fungi</taxon>
        <taxon>Fungi incertae sedis</taxon>
        <taxon>Zoopagomycota</taxon>
        <taxon>Kickxellomycotina</taxon>
        <taxon>Harpellomycetes</taxon>
        <taxon>Harpellales</taxon>
        <taxon>Harpellaceae</taxon>
        <taxon>Furculomyces</taxon>
    </lineage>
</organism>
<dbReference type="GO" id="GO:0016020">
    <property type="term" value="C:membrane"/>
    <property type="evidence" value="ECO:0007669"/>
    <property type="project" value="UniProtKB-SubCell"/>
</dbReference>
<dbReference type="Pfam" id="PF03134">
    <property type="entry name" value="TB2_DP1_HVA22"/>
    <property type="match status" value="1"/>
</dbReference>
<comment type="caution">
    <text evidence="3">The sequence shown here is derived from an EMBL/GenBank/DDBJ whole genome shotgun (WGS) entry which is preliminary data.</text>
</comment>
<accession>A0A2T9Z342</accession>
<feature type="compositionally biased region" description="Low complexity" evidence="2">
    <location>
        <begin position="199"/>
        <end position="215"/>
    </location>
</feature>
<dbReference type="AlphaFoldDB" id="A0A2T9Z342"/>
<dbReference type="InterPro" id="IPR004345">
    <property type="entry name" value="TB2_DP1_HVA22"/>
</dbReference>
<sequence>MYASYKTFMKLNVIGTKKSPLEEFLIAFSQGASSKNVNTMEEIQFYIKYWTVMAWFTAAEFVADFFLCIIPFYGVFKLIFVLWMVLPQTKGAIFLFDIYIHPLMIQNEGTLDYYLLQTQNFSQQQNVTPGYGSSIFSNVISGSDRLIKNLLSKNPVATPSSSGFNKNNPTNYNNSSQTLGSTLSAIGKVGEALLKSQQTGTNSSASTSNYNNYGTQSYSDRSLPKNMEFPTPKFDTDDNNLNSNFMEEANNLFNPDSDTGEAFVSVDNVQYENVQNKPDDGSGLRRRWFLW</sequence>
<keyword evidence="4" id="KW-1185">Reference proteome</keyword>
<evidence type="ECO:0000256" key="2">
    <source>
        <dbReference type="SAM" id="MobiDB-lite"/>
    </source>
</evidence>
<comment type="similarity">
    <text evidence="1">Belongs to the DP1 family.</text>
</comment>
<feature type="region of interest" description="Disordered" evidence="2">
    <location>
        <begin position="197"/>
        <end position="225"/>
    </location>
</feature>
<evidence type="ECO:0000256" key="1">
    <source>
        <dbReference type="RuleBase" id="RU362006"/>
    </source>
</evidence>
<dbReference type="EMBL" id="MBFT01000057">
    <property type="protein sequence ID" value="PVU99015.1"/>
    <property type="molecule type" value="Genomic_DNA"/>
</dbReference>
<gene>
    <name evidence="3" type="ORF">BB559_001070</name>
</gene>
<name>A0A2T9Z342_9FUNG</name>